<accession>A0A0N4ZQX7</accession>
<sequence>MSYLQKEESFKYVNYSLDPNNETEEPLNILELKIDPSFENVKINDEAAVTPNSMKPNIIYPKRKYTISRKDSLKTMEIPKFSKKEKSGKHRKKGPSSVTTVLAMAGLFICGIMLMISGIIILTQQREYEFMITGIVFVSTGFVMLLTCLILQWKNVKKYIYELNQDLYFLRLGESQLWNFVFNHDDSSKYEKPYHR</sequence>
<name>A0A0N4ZQX7_PARTI</name>
<dbReference type="AlphaFoldDB" id="A0A0N4ZQX7"/>
<feature type="transmembrane region" description="Helical" evidence="1">
    <location>
        <begin position="130"/>
        <end position="151"/>
    </location>
</feature>
<keyword evidence="1" id="KW-0812">Transmembrane</keyword>
<keyword evidence="2" id="KW-1185">Reference proteome</keyword>
<proteinExistence type="predicted"/>
<keyword evidence="1" id="KW-0472">Membrane</keyword>
<protein>
    <submittedName>
        <fullName evidence="3">PIR Superfamily Protein</fullName>
    </submittedName>
</protein>
<evidence type="ECO:0000256" key="1">
    <source>
        <dbReference type="SAM" id="Phobius"/>
    </source>
</evidence>
<reference evidence="3" key="1">
    <citation type="submission" date="2017-02" db="UniProtKB">
        <authorList>
            <consortium name="WormBaseParasite"/>
        </authorList>
    </citation>
    <scope>IDENTIFICATION</scope>
</reference>
<evidence type="ECO:0000313" key="3">
    <source>
        <dbReference type="WBParaSite" id="PTRK_0001091800.1"/>
    </source>
</evidence>
<dbReference type="Proteomes" id="UP000038045">
    <property type="component" value="Unplaced"/>
</dbReference>
<keyword evidence="1" id="KW-1133">Transmembrane helix</keyword>
<feature type="transmembrane region" description="Helical" evidence="1">
    <location>
        <begin position="101"/>
        <end position="124"/>
    </location>
</feature>
<dbReference type="WBParaSite" id="PTRK_0001091800.1">
    <property type="protein sequence ID" value="PTRK_0001091800.1"/>
    <property type="gene ID" value="PTRK_0001091800"/>
</dbReference>
<evidence type="ECO:0000313" key="2">
    <source>
        <dbReference type="Proteomes" id="UP000038045"/>
    </source>
</evidence>
<organism evidence="2 3">
    <name type="scientific">Parastrongyloides trichosuri</name>
    <name type="common">Possum-specific nematode worm</name>
    <dbReference type="NCBI Taxonomy" id="131310"/>
    <lineage>
        <taxon>Eukaryota</taxon>
        <taxon>Metazoa</taxon>
        <taxon>Ecdysozoa</taxon>
        <taxon>Nematoda</taxon>
        <taxon>Chromadorea</taxon>
        <taxon>Rhabditida</taxon>
        <taxon>Tylenchina</taxon>
        <taxon>Panagrolaimomorpha</taxon>
        <taxon>Strongyloidoidea</taxon>
        <taxon>Strongyloididae</taxon>
        <taxon>Parastrongyloides</taxon>
    </lineage>
</organism>